<accession>A0A7Y9K3L1</accession>
<sequence>MTIHRAAVRASIVLPDSSLIIGIALGAAARCA</sequence>
<reference evidence="1 2" key="1">
    <citation type="submission" date="2020-07" db="EMBL/GenBank/DDBJ databases">
        <authorList>
            <person name="Partida-Martinez L."/>
            <person name="Huntemann M."/>
            <person name="Clum A."/>
            <person name="Wang J."/>
            <person name="Palaniappan K."/>
            <person name="Ritter S."/>
            <person name="Chen I.-M."/>
            <person name="Stamatis D."/>
            <person name="Reddy T."/>
            <person name="O'Malley R."/>
            <person name="Daum C."/>
            <person name="Shapiro N."/>
            <person name="Ivanova N."/>
            <person name="Kyrpides N."/>
            <person name="Woyke T."/>
        </authorList>
    </citation>
    <scope>NUCLEOTIDE SEQUENCE [LARGE SCALE GENOMIC DNA]</scope>
    <source>
        <strain evidence="1 2">AS2.3</strain>
    </source>
</reference>
<dbReference type="Proteomes" id="UP000517753">
    <property type="component" value="Unassembled WGS sequence"/>
</dbReference>
<name>A0A7Y9K3L1_9SPHN</name>
<reference evidence="1 2" key="2">
    <citation type="submission" date="2020-08" db="EMBL/GenBank/DDBJ databases">
        <title>The Agave Microbiome: Exploring the role of microbial communities in plant adaptations to desert environments.</title>
        <authorList>
            <person name="Partida-Martinez L.P."/>
        </authorList>
    </citation>
    <scope>NUCLEOTIDE SEQUENCE [LARGE SCALE GENOMIC DNA]</scope>
    <source>
        <strain evidence="1 2">AS2.3</strain>
    </source>
</reference>
<protein>
    <submittedName>
        <fullName evidence="1">Uncharacterized protein</fullName>
    </submittedName>
</protein>
<proteinExistence type="predicted"/>
<organism evidence="1 2">
    <name type="scientific">Sphingomonas melonis</name>
    <dbReference type="NCBI Taxonomy" id="152682"/>
    <lineage>
        <taxon>Bacteria</taxon>
        <taxon>Pseudomonadati</taxon>
        <taxon>Pseudomonadota</taxon>
        <taxon>Alphaproteobacteria</taxon>
        <taxon>Sphingomonadales</taxon>
        <taxon>Sphingomonadaceae</taxon>
        <taxon>Sphingomonas</taxon>
    </lineage>
</organism>
<dbReference type="EMBL" id="JACCBY010000009">
    <property type="protein sequence ID" value="NYD92211.1"/>
    <property type="molecule type" value="Genomic_DNA"/>
</dbReference>
<comment type="caution">
    <text evidence="1">The sequence shown here is derived from an EMBL/GenBank/DDBJ whole genome shotgun (WGS) entry which is preliminary data.</text>
</comment>
<dbReference type="AlphaFoldDB" id="A0A7Y9K3L1"/>
<evidence type="ECO:0000313" key="1">
    <source>
        <dbReference type="EMBL" id="NYD92211.1"/>
    </source>
</evidence>
<keyword evidence="2" id="KW-1185">Reference proteome</keyword>
<gene>
    <name evidence="1" type="ORF">HD841_004031</name>
</gene>
<evidence type="ECO:0000313" key="2">
    <source>
        <dbReference type="Proteomes" id="UP000517753"/>
    </source>
</evidence>